<dbReference type="PANTHER" id="PTHR43765">
    <property type="entry name" value="2-DEHYDROPANTOATE 2-REDUCTASE-RELATED"/>
    <property type="match status" value="1"/>
</dbReference>
<dbReference type="NCBIfam" id="TIGR00745">
    <property type="entry name" value="apbA_panE"/>
    <property type="match status" value="1"/>
</dbReference>
<comment type="caution">
    <text evidence="8">The sequence shown here is derived from an EMBL/GenBank/DDBJ whole genome shotgun (WGS) entry which is preliminary data.</text>
</comment>
<dbReference type="InterPro" id="IPR013332">
    <property type="entry name" value="KPR_N"/>
</dbReference>
<evidence type="ECO:0000256" key="2">
    <source>
        <dbReference type="ARBA" id="ARBA00013014"/>
    </source>
</evidence>
<feature type="non-terminal residue" evidence="8">
    <location>
        <position position="401"/>
    </location>
</feature>
<dbReference type="GO" id="GO:0050661">
    <property type="term" value="F:NADP binding"/>
    <property type="evidence" value="ECO:0007669"/>
    <property type="project" value="TreeGrafter"/>
</dbReference>
<dbReference type="Pfam" id="PF08546">
    <property type="entry name" value="ApbA_C"/>
    <property type="match status" value="1"/>
</dbReference>
<dbReference type="GO" id="GO:0008677">
    <property type="term" value="F:2-dehydropantoate 2-reductase activity"/>
    <property type="evidence" value="ECO:0007669"/>
    <property type="project" value="UniProtKB-EC"/>
</dbReference>
<dbReference type="Pfam" id="PF02558">
    <property type="entry name" value="ApbA"/>
    <property type="match status" value="1"/>
</dbReference>
<evidence type="ECO:0000313" key="8">
    <source>
        <dbReference type="EMBL" id="CAG8951648.1"/>
    </source>
</evidence>
<proteinExistence type="inferred from homology"/>
<keyword evidence="9" id="KW-1185">Reference proteome</keyword>
<evidence type="ECO:0000256" key="5">
    <source>
        <dbReference type="ARBA" id="ARBA00032024"/>
    </source>
</evidence>
<dbReference type="Proteomes" id="UP000696280">
    <property type="component" value="Unassembled WGS sequence"/>
</dbReference>
<dbReference type="EC" id="1.1.1.169" evidence="2"/>
<evidence type="ECO:0000256" key="4">
    <source>
        <dbReference type="ARBA" id="ARBA00023002"/>
    </source>
</evidence>
<name>A0A9N9KRG3_9HELO</name>
<feature type="domain" description="Ketopantoate reductase N-terminal" evidence="6">
    <location>
        <begin position="50"/>
        <end position="209"/>
    </location>
</feature>
<dbReference type="InterPro" id="IPR050838">
    <property type="entry name" value="Ketopantoate_reductase"/>
</dbReference>
<accession>A0A9N9KRG3</accession>
<dbReference type="GO" id="GO:0015940">
    <property type="term" value="P:pantothenate biosynthetic process"/>
    <property type="evidence" value="ECO:0007669"/>
    <property type="project" value="InterPro"/>
</dbReference>
<dbReference type="Gene3D" id="3.40.50.720">
    <property type="entry name" value="NAD(P)-binding Rossmann-like Domain"/>
    <property type="match status" value="1"/>
</dbReference>
<dbReference type="OrthoDB" id="73846at2759"/>
<dbReference type="Gene3D" id="1.10.1040.10">
    <property type="entry name" value="N-(1-d-carboxylethyl)-l-norvaline Dehydrogenase, domain 2"/>
    <property type="match status" value="1"/>
</dbReference>
<dbReference type="PANTHER" id="PTHR43765:SF2">
    <property type="entry name" value="2-DEHYDROPANTOATE 2-REDUCTASE"/>
    <property type="match status" value="1"/>
</dbReference>
<keyword evidence="4" id="KW-0560">Oxidoreductase</keyword>
<dbReference type="InterPro" id="IPR013752">
    <property type="entry name" value="KPA_reductase"/>
</dbReference>
<evidence type="ECO:0000259" key="7">
    <source>
        <dbReference type="Pfam" id="PF08546"/>
    </source>
</evidence>
<sequence length="401" mass="44574">MKGAIFRGSYLMKHMHKPTRAYFSTLPAKSQTQQSEEGVTPTDTVISNRIHILGLGNIGRLFAHGLAIIPKPLPITLLFHRESLLEEWKQAGECITITDRGTPSTSKNYDIEVINSQDAESKSPIKNLIVATKATKTLQAISAVADRLSRDSTIMFTQNGMGTIEEVTESLFPYPGTRPTYTTATVNHGLFSTGPFSSVLPAKGKMALSYQLGTPWTQISESMLAQVRQARLLDATIYPPDRGFTRRIAKLTANAIINPLSVLFHKKNGELFGSDEICVLMYLLIAEIDPVLSTYCERSTEGNADDKGNRGYGYLRSTWNGHVGTRFMTEDVLMAARRTAENYSSMLQDVQAGRETEIDYINGWLVKKGLEYGLDMSVNQKVIEMVKSNKTLELEDVEPMF</sequence>
<reference evidence="8" key="1">
    <citation type="submission" date="2021-07" db="EMBL/GenBank/DDBJ databases">
        <authorList>
            <person name="Durling M."/>
        </authorList>
    </citation>
    <scope>NUCLEOTIDE SEQUENCE</scope>
</reference>
<dbReference type="InterPro" id="IPR013328">
    <property type="entry name" value="6PGD_dom2"/>
</dbReference>
<dbReference type="InterPro" id="IPR036291">
    <property type="entry name" value="NAD(P)-bd_dom_sf"/>
</dbReference>
<evidence type="ECO:0000256" key="1">
    <source>
        <dbReference type="ARBA" id="ARBA00007870"/>
    </source>
</evidence>
<dbReference type="EMBL" id="CAJVRL010000044">
    <property type="protein sequence ID" value="CAG8951648.1"/>
    <property type="molecule type" value="Genomic_DNA"/>
</dbReference>
<gene>
    <name evidence="8" type="ORF">HYFRA_00005449</name>
</gene>
<dbReference type="InterPro" id="IPR008927">
    <property type="entry name" value="6-PGluconate_DH-like_C_sf"/>
</dbReference>
<dbReference type="AlphaFoldDB" id="A0A9N9KRG3"/>
<organism evidence="8 9">
    <name type="scientific">Hymenoscyphus fraxineus</name>
    <dbReference type="NCBI Taxonomy" id="746836"/>
    <lineage>
        <taxon>Eukaryota</taxon>
        <taxon>Fungi</taxon>
        <taxon>Dikarya</taxon>
        <taxon>Ascomycota</taxon>
        <taxon>Pezizomycotina</taxon>
        <taxon>Leotiomycetes</taxon>
        <taxon>Helotiales</taxon>
        <taxon>Helotiaceae</taxon>
        <taxon>Hymenoscyphus</taxon>
    </lineage>
</organism>
<keyword evidence="3" id="KW-0521">NADP</keyword>
<comment type="similarity">
    <text evidence="1">Belongs to the ketopantoate reductase family.</text>
</comment>
<dbReference type="SUPFAM" id="SSF51735">
    <property type="entry name" value="NAD(P)-binding Rossmann-fold domains"/>
    <property type="match status" value="1"/>
</dbReference>
<evidence type="ECO:0000259" key="6">
    <source>
        <dbReference type="Pfam" id="PF02558"/>
    </source>
</evidence>
<feature type="domain" description="Ketopantoate reductase C-terminal" evidence="7">
    <location>
        <begin position="246"/>
        <end position="388"/>
    </location>
</feature>
<dbReference type="SUPFAM" id="SSF48179">
    <property type="entry name" value="6-phosphogluconate dehydrogenase C-terminal domain-like"/>
    <property type="match status" value="1"/>
</dbReference>
<evidence type="ECO:0000256" key="3">
    <source>
        <dbReference type="ARBA" id="ARBA00022857"/>
    </source>
</evidence>
<dbReference type="InterPro" id="IPR003710">
    <property type="entry name" value="ApbA"/>
</dbReference>
<dbReference type="GO" id="GO:0005739">
    <property type="term" value="C:mitochondrion"/>
    <property type="evidence" value="ECO:0007669"/>
    <property type="project" value="TreeGrafter"/>
</dbReference>
<evidence type="ECO:0000313" key="9">
    <source>
        <dbReference type="Proteomes" id="UP000696280"/>
    </source>
</evidence>
<protein>
    <recommendedName>
        <fullName evidence="2">2-dehydropantoate 2-reductase</fullName>
        <ecNumber evidence="2">1.1.1.169</ecNumber>
    </recommendedName>
    <alternativeName>
        <fullName evidence="5">Ketopantoate reductase</fullName>
    </alternativeName>
</protein>